<dbReference type="Proteomes" id="UP000828048">
    <property type="component" value="Chromosome 8"/>
</dbReference>
<evidence type="ECO:0000313" key="2">
    <source>
        <dbReference type="Proteomes" id="UP000828048"/>
    </source>
</evidence>
<reference evidence="1 2" key="1">
    <citation type="journal article" date="2021" name="Hortic Res">
        <title>High-quality reference genome and annotation aids understanding of berry development for evergreen blueberry (Vaccinium darrowii).</title>
        <authorList>
            <person name="Yu J."/>
            <person name="Hulse-Kemp A.M."/>
            <person name="Babiker E."/>
            <person name="Staton M."/>
        </authorList>
    </citation>
    <scope>NUCLEOTIDE SEQUENCE [LARGE SCALE GENOMIC DNA]</scope>
    <source>
        <strain evidence="2">cv. NJ 8807/NJ 8810</strain>
        <tissue evidence="1">Young leaf</tissue>
    </source>
</reference>
<comment type="caution">
    <text evidence="1">The sequence shown here is derived from an EMBL/GenBank/DDBJ whole genome shotgun (WGS) entry which is preliminary data.</text>
</comment>
<protein>
    <submittedName>
        <fullName evidence="1">Uncharacterized protein</fullName>
    </submittedName>
</protein>
<evidence type="ECO:0000313" key="1">
    <source>
        <dbReference type="EMBL" id="KAH7851033.1"/>
    </source>
</evidence>
<sequence length="407" mass="45271">MWEIWIYVVGGGVVLGVGIAIAAAFLLKQWNKKDQVSGKMADLELQQLGLSIRTTSEKKSSCDHGSLHTSSSLHGQIINSTTPRKMPFENYTFDELKKATDDFSSCNLIEGSVFHGRLNGKNLAIKRTQTETLSKIESGLLRDATHRHHPNIVKVIGTCSTDSPDSFLVFEYARNGSLKDWLHGGLAMKSHFIASCCVFLNWNQRLRICLDVATALHYMHQIMIPSYVHGNIKSRNIFLDDEFNAKVGNFGLKRCGHDTEDQKTWSKGYLAPEYIQHGEISPNMDIFAYGVVLLEVLSGEKPITCGNKKGEEGVWLCEKIKSVLETEDAEELREWMDRALGEDYSLDAAVKLANIARACVEEEPTLRPTAGEIVEVVARLVAELPNGEEFSVCESSAKPLVPVVTRL</sequence>
<proteinExistence type="predicted"/>
<name>A0ACB7YBW3_9ERIC</name>
<accession>A0ACB7YBW3</accession>
<keyword evidence="2" id="KW-1185">Reference proteome</keyword>
<organism evidence="1 2">
    <name type="scientific">Vaccinium darrowii</name>
    <dbReference type="NCBI Taxonomy" id="229202"/>
    <lineage>
        <taxon>Eukaryota</taxon>
        <taxon>Viridiplantae</taxon>
        <taxon>Streptophyta</taxon>
        <taxon>Embryophyta</taxon>
        <taxon>Tracheophyta</taxon>
        <taxon>Spermatophyta</taxon>
        <taxon>Magnoliopsida</taxon>
        <taxon>eudicotyledons</taxon>
        <taxon>Gunneridae</taxon>
        <taxon>Pentapetalae</taxon>
        <taxon>asterids</taxon>
        <taxon>Ericales</taxon>
        <taxon>Ericaceae</taxon>
        <taxon>Vaccinioideae</taxon>
        <taxon>Vaccinieae</taxon>
        <taxon>Vaccinium</taxon>
    </lineage>
</organism>
<gene>
    <name evidence="1" type="ORF">Vadar_006439</name>
</gene>
<dbReference type="EMBL" id="CM037158">
    <property type="protein sequence ID" value="KAH7851033.1"/>
    <property type="molecule type" value="Genomic_DNA"/>
</dbReference>